<dbReference type="Pfam" id="PF05721">
    <property type="entry name" value="PhyH"/>
    <property type="match status" value="1"/>
</dbReference>
<accession>A0A1T4SZ12</accession>
<dbReference type="SUPFAM" id="SSF51197">
    <property type="entry name" value="Clavaminate synthase-like"/>
    <property type="match status" value="1"/>
</dbReference>
<dbReference type="PANTHER" id="PTHR20883:SF46">
    <property type="entry name" value="PHYTANOYL-COA HYDROXYLASE"/>
    <property type="match status" value="1"/>
</dbReference>
<dbReference type="Gene3D" id="2.60.120.620">
    <property type="entry name" value="q2cbj1_9rhob like domain"/>
    <property type="match status" value="1"/>
</dbReference>
<dbReference type="OrthoDB" id="9791262at2"/>
<proteinExistence type="predicted"/>
<dbReference type="InterPro" id="IPR008775">
    <property type="entry name" value="Phytyl_CoA_dOase-like"/>
</dbReference>
<gene>
    <name evidence="1" type="ORF">SAMN02745126_05338</name>
</gene>
<keyword evidence="2" id="KW-1185">Reference proteome</keyword>
<dbReference type="STRING" id="225324.SAMN02745126_05338"/>
<evidence type="ECO:0000313" key="1">
    <source>
        <dbReference type="EMBL" id="SKA33476.1"/>
    </source>
</evidence>
<keyword evidence="1" id="KW-0223">Dioxygenase</keyword>
<dbReference type="Proteomes" id="UP000190092">
    <property type="component" value="Unassembled WGS sequence"/>
</dbReference>
<name>A0A1T4SZ12_9HYPH</name>
<dbReference type="PANTHER" id="PTHR20883">
    <property type="entry name" value="PHYTANOYL-COA DIOXYGENASE DOMAIN CONTAINING 1"/>
    <property type="match status" value="1"/>
</dbReference>
<dbReference type="GO" id="GO:0005506">
    <property type="term" value="F:iron ion binding"/>
    <property type="evidence" value="ECO:0007669"/>
    <property type="project" value="UniProtKB-ARBA"/>
</dbReference>
<sequence>MLSAREIEQYRETGWLVVENVLDREALSQARQVIAEFVAGAANVTRHDHIYDLEPSHRPEAPRVRRIKTPHTNHPLFWKIARLPNLVGMLEQLLGPSGVRLHGSKINLKAPEFGSPVEWHQDWAFYPHTNDDILAVGVMLDDMLPENGPLMVMSGSHKGPTYDHHLDGFFSGAIDPAKIDLDLSKAEALVAPAGSVSFHHVRLVHGSAQNTSQRSRQLLLYEYAAADAWPLMGVSDFANFNERLVSGAPSIVPRLADVPVRMPLPPSPHQGSIYENQTAARNRYFKIREVA</sequence>
<dbReference type="AlphaFoldDB" id="A0A1T4SZ12"/>
<protein>
    <submittedName>
        <fullName evidence="1">Ectoine hydroxylase-related dioxygenase, phytanoyl-CoA dioxygenase (PhyH) family</fullName>
    </submittedName>
</protein>
<evidence type="ECO:0000313" key="2">
    <source>
        <dbReference type="Proteomes" id="UP000190092"/>
    </source>
</evidence>
<dbReference type="GO" id="GO:0016706">
    <property type="term" value="F:2-oxoglutarate-dependent dioxygenase activity"/>
    <property type="evidence" value="ECO:0007669"/>
    <property type="project" value="UniProtKB-ARBA"/>
</dbReference>
<keyword evidence="1" id="KW-0560">Oxidoreductase</keyword>
<dbReference type="EMBL" id="FUWJ01000011">
    <property type="protein sequence ID" value="SKA33476.1"/>
    <property type="molecule type" value="Genomic_DNA"/>
</dbReference>
<reference evidence="2" key="1">
    <citation type="submission" date="2017-02" db="EMBL/GenBank/DDBJ databases">
        <authorList>
            <person name="Varghese N."/>
            <person name="Submissions S."/>
        </authorList>
    </citation>
    <scope>NUCLEOTIDE SEQUENCE [LARGE SCALE GENOMIC DNA]</scope>
    <source>
        <strain evidence="2">ATCC 27094</strain>
    </source>
</reference>
<organism evidence="1 2">
    <name type="scientific">Enhydrobacter aerosaccus</name>
    <dbReference type="NCBI Taxonomy" id="225324"/>
    <lineage>
        <taxon>Bacteria</taxon>
        <taxon>Pseudomonadati</taxon>
        <taxon>Pseudomonadota</taxon>
        <taxon>Alphaproteobacteria</taxon>
        <taxon>Hyphomicrobiales</taxon>
        <taxon>Enhydrobacter</taxon>
    </lineage>
</organism>
<dbReference type="RefSeq" id="WP_085937077.1">
    <property type="nucleotide sequence ID" value="NZ_FUWJ01000011.1"/>
</dbReference>